<dbReference type="AlphaFoldDB" id="L8GX06"/>
<dbReference type="InterPro" id="IPR006102">
    <property type="entry name" value="Ig-like_GH2"/>
</dbReference>
<comment type="pathway">
    <text evidence="3">Glycan metabolism; N-glycan degradation.</text>
</comment>
<dbReference type="SUPFAM" id="SSF49785">
    <property type="entry name" value="Galactose-binding domain-like"/>
    <property type="match status" value="2"/>
</dbReference>
<dbReference type="PANTHER" id="PTHR43730">
    <property type="entry name" value="BETA-MANNOSIDASE"/>
    <property type="match status" value="1"/>
</dbReference>
<dbReference type="PANTHER" id="PTHR43730:SF1">
    <property type="entry name" value="BETA-MANNOSIDASE"/>
    <property type="match status" value="1"/>
</dbReference>
<feature type="compositionally biased region" description="Acidic residues" evidence="13">
    <location>
        <begin position="914"/>
        <end position="929"/>
    </location>
</feature>
<dbReference type="InterPro" id="IPR036156">
    <property type="entry name" value="Beta-gal/glucu_dom_sf"/>
</dbReference>
<evidence type="ECO:0000256" key="10">
    <source>
        <dbReference type="ARBA" id="ARBA00038429"/>
    </source>
</evidence>
<feature type="domain" description="Beta-mannosidase-like galactose-binding" evidence="17">
    <location>
        <begin position="178"/>
        <end position="246"/>
    </location>
</feature>
<evidence type="ECO:0000256" key="9">
    <source>
        <dbReference type="ARBA" id="ARBA00023295"/>
    </source>
</evidence>
<feature type="domain" description="Beta-mannosidase Ig-fold" evidence="15">
    <location>
        <begin position="941"/>
        <end position="989"/>
    </location>
</feature>
<dbReference type="InterPro" id="IPR017853">
    <property type="entry name" value="GH"/>
</dbReference>
<evidence type="ECO:0000256" key="8">
    <source>
        <dbReference type="ARBA" id="ARBA00023180"/>
    </source>
</evidence>
<dbReference type="VEuPathDB" id="AmoebaDB:ACA1_057100"/>
<dbReference type="GO" id="GO:0004567">
    <property type="term" value="F:beta-mannosidase activity"/>
    <property type="evidence" value="ECO:0007669"/>
    <property type="project" value="UniProtKB-EC"/>
</dbReference>
<dbReference type="Pfam" id="PF00703">
    <property type="entry name" value="Glyco_hydro_2"/>
    <property type="match status" value="1"/>
</dbReference>
<dbReference type="Gene3D" id="2.60.120.260">
    <property type="entry name" value="Galactose-binding domain-like"/>
    <property type="match status" value="1"/>
</dbReference>
<feature type="domain" description="Glycoside hydrolase family 2 immunoglobulin-like beta-sandwich" evidence="14">
    <location>
        <begin position="279"/>
        <end position="367"/>
    </location>
</feature>
<dbReference type="FunFam" id="3.20.20.80:FF:000050">
    <property type="entry name" value="Beta-mannosidase B"/>
    <property type="match status" value="1"/>
</dbReference>
<dbReference type="EC" id="3.2.1.25" evidence="5"/>
<dbReference type="GO" id="GO:0006516">
    <property type="term" value="P:glycoprotein catabolic process"/>
    <property type="evidence" value="ECO:0007669"/>
    <property type="project" value="TreeGrafter"/>
</dbReference>
<dbReference type="RefSeq" id="XP_004339091.1">
    <property type="nucleotide sequence ID" value="XM_004339043.1"/>
</dbReference>
<sequence>MEIEGGTMDLAGEWTLRYQPQQLAGEKREQHLKQQYLNRHPAPSPDLLAKLQEGVKISVPCDVHTGLMQAGLLGDLYAGRGEEDYRWMVHGRWIFARTFVIPPDYLKTHSRVKVNGREVGTTENMFRQYVFTLHQRSTHSGSNSQTTAAVPVSSMSGSGSAVPVVTSGMGSSSSVQTRAKPILVEGDNEIEIEFSSAVDYCQEQASTSPYPMEYTYGEKNRGWIRKRGCDFGWDWGPCFVPCGIQRPIRLVAFSEFSEISTLTCHQVHNLKKHFVTLHLSLLLTAVNKMNAVFSLELKLKDEFASLSSVPIKSALEAGENRVKFQMEVSKPALWWPRGYGDQPLYELSLTVRGESEERRLCVDLGLRQARLVTKPDDVGESFYLEINGTPVFAKGANWIPPDCFDGRVLDERLKGLLESAAAANMNCIRVWGGGMYERHYFYELCDKLGLMVLHDFMFACSLYPTTKAFLQNVEKEVQYQLRRLSRHCSIVLWYGNNENEEALDFWEESRSNRDLYVCDYFKLYYDTVHATYALEDPHGTIPFWPSSPSNGMHKWGKAGDHSKGDSHYWAVWHSNKPFSEYLKVCPRFCSEFGFQSFPSVPTLRQVIADPDEDFNTERDPVQVTSAAMEFRQRSPAMGNKAILEHICRQFKMPNSFENFVYVSQVLQALSIKTASEHWRRCKPTCMGVVYWQLNDIWQGPSWSSIEYDGRWKVLQYYARHFFAPLLVSSLETTDGEVEVWVTSDLASTLALTLTVQLWTWHGKQIGQWHESLKAEPHCSKAVWKRKVKDLLKTNSLYEEEKERAKSFLLLSLSSSESGTSETAAATEERSLKWQSQNVHFLSAFKHVGLLPARLSLRPEQPKPVVAKTLRQVSKGKEAGSVNELEEEIASSAAEADVNDLSKVPVDAEKKEDEQQGDGENESGDAEDDEGSGHRQQDAIRLEVVNESDEAVVPFVFLESAAMKGRFSDNGFLLLPRSTRRVRFYPQAPQPGALVRKRSGNSSSSNESALAKERLEEEQRKRAAAFLAQCSVTSLRDAYASRSSRDLCGPQHVAKEQ</sequence>
<evidence type="ECO:0000256" key="1">
    <source>
        <dbReference type="ARBA" id="ARBA00000829"/>
    </source>
</evidence>
<comment type="subunit">
    <text evidence="4">Homodimer.</text>
</comment>
<dbReference type="InterPro" id="IPR041625">
    <property type="entry name" value="Beta-mannosidase_Ig"/>
</dbReference>
<dbReference type="EMBL" id="KB007974">
    <property type="protein sequence ID" value="ELR17078.1"/>
    <property type="molecule type" value="Genomic_DNA"/>
</dbReference>
<feature type="region of interest" description="Disordered" evidence="13">
    <location>
        <begin position="984"/>
        <end position="1015"/>
    </location>
</feature>
<protein>
    <recommendedName>
        <fullName evidence="11">Beta-mannosidase B</fullName>
        <ecNumber evidence="5">3.2.1.25</ecNumber>
    </recommendedName>
    <alternativeName>
        <fullName evidence="12">Mannanase B</fullName>
    </alternativeName>
</protein>
<reference evidence="18 19" key="1">
    <citation type="journal article" date="2013" name="Genome Biol.">
        <title>Genome of Acanthamoeba castellanii highlights extensive lateral gene transfer and early evolution of tyrosine kinase signaling.</title>
        <authorList>
            <person name="Clarke M."/>
            <person name="Lohan A.J."/>
            <person name="Liu B."/>
            <person name="Lagkouvardos I."/>
            <person name="Roy S."/>
            <person name="Zafar N."/>
            <person name="Bertelli C."/>
            <person name="Schilde C."/>
            <person name="Kianianmomeni A."/>
            <person name="Burglin T.R."/>
            <person name="Frech C."/>
            <person name="Turcotte B."/>
            <person name="Kopec K.O."/>
            <person name="Synnott J.M."/>
            <person name="Choo C."/>
            <person name="Paponov I."/>
            <person name="Finkler A."/>
            <person name="Soon Heng Tan C."/>
            <person name="Hutchins A.P."/>
            <person name="Weinmeier T."/>
            <person name="Rattei T."/>
            <person name="Chu J.S."/>
            <person name="Gimenez G."/>
            <person name="Irimia M."/>
            <person name="Rigden D.J."/>
            <person name="Fitzpatrick D.A."/>
            <person name="Lorenzo-Morales J."/>
            <person name="Bateman A."/>
            <person name="Chiu C.H."/>
            <person name="Tang P."/>
            <person name="Hegemann P."/>
            <person name="Fromm H."/>
            <person name="Raoult D."/>
            <person name="Greub G."/>
            <person name="Miranda-Saavedra D."/>
            <person name="Chen N."/>
            <person name="Nash P."/>
            <person name="Ginger M.L."/>
            <person name="Horn M."/>
            <person name="Schaap P."/>
            <person name="Caler L."/>
            <person name="Loftus B."/>
        </authorList>
    </citation>
    <scope>NUCLEOTIDE SEQUENCE [LARGE SCALE GENOMIC DNA]</scope>
    <source>
        <strain evidence="18 19">Neff</strain>
    </source>
</reference>
<dbReference type="Pfam" id="PF17753">
    <property type="entry name" value="Ig_mannosidase"/>
    <property type="match status" value="1"/>
</dbReference>
<comment type="similarity">
    <text evidence="10">Belongs to the glycosyl hydrolase 2 family. Beta-mannosidase B subfamily.</text>
</comment>
<dbReference type="GO" id="GO:0005576">
    <property type="term" value="C:extracellular region"/>
    <property type="evidence" value="ECO:0007669"/>
    <property type="project" value="UniProtKB-SubCell"/>
</dbReference>
<keyword evidence="9" id="KW-0326">Glycosidase</keyword>
<evidence type="ECO:0000256" key="6">
    <source>
        <dbReference type="ARBA" id="ARBA00022525"/>
    </source>
</evidence>
<organism evidence="18 19">
    <name type="scientific">Acanthamoeba castellanii (strain ATCC 30010 / Neff)</name>
    <dbReference type="NCBI Taxonomy" id="1257118"/>
    <lineage>
        <taxon>Eukaryota</taxon>
        <taxon>Amoebozoa</taxon>
        <taxon>Discosea</taxon>
        <taxon>Longamoebia</taxon>
        <taxon>Centramoebida</taxon>
        <taxon>Acanthamoebidae</taxon>
        <taxon>Acanthamoeba</taxon>
    </lineage>
</organism>
<comment type="catalytic activity">
    <reaction evidence="1">
        <text>Hydrolysis of terminal, non-reducing beta-D-mannose residues in beta-D-mannosides.</text>
        <dbReference type="EC" id="3.2.1.25"/>
    </reaction>
</comment>
<dbReference type="InterPro" id="IPR013783">
    <property type="entry name" value="Ig-like_fold"/>
</dbReference>
<dbReference type="Pfam" id="PF17786">
    <property type="entry name" value="Mannosidase_ig"/>
    <property type="match status" value="1"/>
</dbReference>
<keyword evidence="7" id="KW-0378">Hydrolase</keyword>
<dbReference type="OrthoDB" id="2866996at2759"/>
<gene>
    <name evidence="18" type="ORF">ACA1_057100</name>
</gene>
<evidence type="ECO:0000256" key="7">
    <source>
        <dbReference type="ARBA" id="ARBA00022801"/>
    </source>
</evidence>
<dbReference type="InterPro" id="IPR054593">
    <property type="entry name" value="Beta-mannosidase-like_N2"/>
</dbReference>
<evidence type="ECO:0000256" key="12">
    <source>
        <dbReference type="ARBA" id="ARBA00041614"/>
    </source>
</evidence>
<comment type="subcellular location">
    <subcellularLocation>
        <location evidence="2">Secreted</location>
    </subcellularLocation>
</comment>
<evidence type="ECO:0000259" key="15">
    <source>
        <dbReference type="Pfam" id="PF17753"/>
    </source>
</evidence>
<evidence type="ECO:0000259" key="16">
    <source>
        <dbReference type="Pfam" id="PF17786"/>
    </source>
</evidence>
<feature type="region of interest" description="Disordered" evidence="13">
    <location>
        <begin position="888"/>
        <end position="935"/>
    </location>
</feature>
<evidence type="ECO:0000256" key="3">
    <source>
        <dbReference type="ARBA" id="ARBA00004740"/>
    </source>
</evidence>
<dbReference type="STRING" id="1257118.L8GX06"/>
<feature type="domain" description="Mannosidase Ig/CBM-like" evidence="16">
    <location>
        <begin position="735"/>
        <end position="846"/>
    </location>
</feature>
<feature type="domain" description="Beta-mannosidase-like galactose-binding" evidence="17">
    <location>
        <begin position="55"/>
        <end position="138"/>
    </location>
</feature>
<dbReference type="GO" id="GO:0005975">
    <property type="term" value="P:carbohydrate metabolic process"/>
    <property type="evidence" value="ECO:0007669"/>
    <property type="project" value="InterPro"/>
</dbReference>
<evidence type="ECO:0000256" key="11">
    <source>
        <dbReference type="ARBA" id="ARBA00041069"/>
    </source>
</evidence>
<dbReference type="Proteomes" id="UP000011083">
    <property type="component" value="Unassembled WGS sequence"/>
</dbReference>
<dbReference type="OMA" id="MFANFDY"/>
<dbReference type="InterPro" id="IPR041447">
    <property type="entry name" value="Mannosidase_ig"/>
</dbReference>
<evidence type="ECO:0000259" key="14">
    <source>
        <dbReference type="Pfam" id="PF00703"/>
    </source>
</evidence>
<evidence type="ECO:0000313" key="18">
    <source>
        <dbReference type="EMBL" id="ELR17078.1"/>
    </source>
</evidence>
<keyword evidence="8" id="KW-0325">Glycoprotein</keyword>
<dbReference type="InterPro" id="IPR008979">
    <property type="entry name" value="Galactose-bd-like_sf"/>
</dbReference>
<evidence type="ECO:0000256" key="2">
    <source>
        <dbReference type="ARBA" id="ARBA00004613"/>
    </source>
</evidence>
<dbReference type="SUPFAM" id="SSF49303">
    <property type="entry name" value="beta-Galactosidase/glucuronidase domain"/>
    <property type="match status" value="3"/>
</dbReference>
<dbReference type="Gene3D" id="2.60.40.10">
    <property type="entry name" value="Immunoglobulins"/>
    <property type="match status" value="3"/>
</dbReference>
<dbReference type="Pfam" id="PF22666">
    <property type="entry name" value="Glyco_hydro_2_N2"/>
    <property type="match status" value="2"/>
</dbReference>
<keyword evidence="19" id="KW-1185">Reference proteome</keyword>
<evidence type="ECO:0000256" key="4">
    <source>
        <dbReference type="ARBA" id="ARBA00011738"/>
    </source>
</evidence>
<name>L8GX06_ACACF</name>
<keyword evidence="6" id="KW-0964">Secreted</keyword>
<accession>L8GX06</accession>
<dbReference type="KEGG" id="acan:ACA1_057100"/>
<evidence type="ECO:0000256" key="5">
    <source>
        <dbReference type="ARBA" id="ARBA00012754"/>
    </source>
</evidence>
<dbReference type="InterPro" id="IPR050887">
    <property type="entry name" value="Beta-mannosidase_GH2"/>
</dbReference>
<evidence type="ECO:0000259" key="17">
    <source>
        <dbReference type="Pfam" id="PF22666"/>
    </source>
</evidence>
<proteinExistence type="inferred from homology"/>
<dbReference type="GeneID" id="14918044"/>
<dbReference type="SUPFAM" id="SSF51445">
    <property type="entry name" value="(Trans)glycosidases"/>
    <property type="match status" value="1"/>
</dbReference>
<evidence type="ECO:0000256" key="13">
    <source>
        <dbReference type="SAM" id="MobiDB-lite"/>
    </source>
</evidence>
<evidence type="ECO:0000313" key="19">
    <source>
        <dbReference type="Proteomes" id="UP000011083"/>
    </source>
</evidence>
<dbReference type="Gene3D" id="3.20.20.80">
    <property type="entry name" value="Glycosidases"/>
    <property type="match status" value="1"/>
</dbReference>
<feature type="region of interest" description="Disordered" evidence="13">
    <location>
        <begin position="137"/>
        <end position="158"/>
    </location>
</feature>